<organism evidence="2 3">
    <name type="scientific">Panicum virgatum</name>
    <name type="common">Blackwell switchgrass</name>
    <dbReference type="NCBI Taxonomy" id="38727"/>
    <lineage>
        <taxon>Eukaryota</taxon>
        <taxon>Viridiplantae</taxon>
        <taxon>Streptophyta</taxon>
        <taxon>Embryophyta</taxon>
        <taxon>Tracheophyta</taxon>
        <taxon>Spermatophyta</taxon>
        <taxon>Magnoliopsida</taxon>
        <taxon>Liliopsida</taxon>
        <taxon>Poales</taxon>
        <taxon>Poaceae</taxon>
        <taxon>PACMAD clade</taxon>
        <taxon>Panicoideae</taxon>
        <taxon>Panicodae</taxon>
        <taxon>Paniceae</taxon>
        <taxon>Panicinae</taxon>
        <taxon>Panicum</taxon>
        <taxon>Panicum sect. Hiantes</taxon>
    </lineage>
</organism>
<name>A0A8T0Q7W5_PANVG</name>
<dbReference type="AlphaFoldDB" id="A0A8T0Q7W5"/>
<sequence length="137" mass="15315">MAQPRGILPRKLPRKVRKGEIKSSLATLSVNFALGTWGLSSPLARRTTRATYQTTQELRDKAWHASQRNARRMKNPKHGIRDRRIRGRGRSRRAHLGGGSTGAAEAEAETRRQHPSRWRAPLAFVGRRGGGGDTETE</sequence>
<accession>A0A8T0Q7W5</accession>
<proteinExistence type="predicted"/>
<comment type="caution">
    <text evidence="2">The sequence shown here is derived from an EMBL/GenBank/DDBJ whole genome shotgun (WGS) entry which is preliminary data.</text>
</comment>
<evidence type="ECO:0000256" key="1">
    <source>
        <dbReference type="SAM" id="MobiDB-lite"/>
    </source>
</evidence>
<feature type="compositionally biased region" description="Gly residues" evidence="1">
    <location>
        <begin position="127"/>
        <end position="137"/>
    </location>
</feature>
<gene>
    <name evidence="2" type="ORF">PVAP13_7NG396925</name>
</gene>
<protein>
    <submittedName>
        <fullName evidence="2">Uncharacterized protein</fullName>
    </submittedName>
</protein>
<evidence type="ECO:0000313" key="3">
    <source>
        <dbReference type="Proteomes" id="UP000823388"/>
    </source>
</evidence>
<evidence type="ECO:0000313" key="2">
    <source>
        <dbReference type="EMBL" id="KAG2568849.1"/>
    </source>
</evidence>
<reference evidence="2" key="1">
    <citation type="submission" date="2020-05" db="EMBL/GenBank/DDBJ databases">
        <title>WGS assembly of Panicum virgatum.</title>
        <authorList>
            <person name="Lovell J.T."/>
            <person name="Jenkins J."/>
            <person name="Shu S."/>
            <person name="Juenger T.E."/>
            <person name="Schmutz J."/>
        </authorList>
    </citation>
    <scope>NUCLEOTIDE SEQUENCE</scope>
    <source>
        <strain evidence="2">AP13</strain>
    </source>
</reference>
<feature type="compositionally biased region" description="Basic residues" evidence="1">
    <location>
        <begin position="69"/>
        <end position="95"/>
    </location>
</feature>
<dbReference type="EMBL" id="CM029050">
    <property type="protein sequence ID" value="KAG2568849.1"/>
    <property type="molecule type" value="Genomic_DNA"/>
</dbReference>
<keyword evidence="3" id="KW-1185">Reference proteome</keyword>
<feature type="region of interest" description="Disordered" evidence="1">
    <location>
        <begin position="62"/>
        <end position="137"/>
    </location>
</feature>
<dbReference type="Proteomes" id="UP000823388">
    <property type="component" value="Chromosome 7N"/>
</dbReference>